<organism evidence="2 3">
    <name type="scientific">Candidatus Berkelbacteria bacterium CG08_land_8_20_14_0_20_39_8</name>
    <dbReference type="NCBI Taxonomy" id="1974511"/>
    <lineage>
        <taxon>Bacteria</taxon>
        <taxon>Candidatus Berkelbacteria</taxon>
    </lineage>
</organism>
<name>A0A2M6YCI1_9BACT</name>
<feature type="transmembrane region" description="Helical" evidence="1">
    <location>
        <begin position="31"/>
        <end position="52"/>
    </location>
</feature>
<evidence type="ECO:0000313" key="3">
    <source>
        <dbReference type="Proteomes" id="UP000229896"/>
    </source>
</evidence>
<keyword evidence="1" id="KW-1133">Transmembrane helix</keyword>
<evidence type="ECO:0000313" key="2">
    <source>
        <dbReference type="EMBL" id="PIU24402.1"/>
    </source>
</evidence>
<gene>
    <name evidence="2" type="ORF">COT12_01250</name>
</gene>
<comment type="caution">
    <text evidence="2">The sequence shown here is derived from an EMBL/GenBank/DDBJ whole genome shotgun (WGS) entry which is preliminary data.</text>
</comment>
<keyword evidence="1" id="KW-0812">Transmembrane</keyword>
<accession>A0A2M6YCI1</accession>
<proteinExistence type="predicted"/>
<reference evidence="3" key="1">
    <citation type="submission" date="2017-09" db="EMBL/GenBank/DDBJ databases">
        <title>Depth-based differentiation of microbial function through sediment-hosted aquifers and enrichment of novel symbionts in the deep terrestrial subsurface.</title>
        <authorList>
            <person name="Probst A.J."/>
            <person name="Ladd B."/>
            <person name="Jarett J.K."/>
            <person name="Geller-Mcgrath D.E."/>
            <person name="Sieber C.M.K."/>
            <person name="Emerson J.B."/>
            <person name="Anantharaman K."/>
            <person name="Thomas B.C."/>
            <person name="Malmstrom R."/>
            <person name="Stieglmeier M."/>
            <person name="Klingl A."/>
            <person name="Woyke T."/>
            <person name="Ryan C.M."/>
            <person name="Banfield J.F."/>
        </authorList>
    </citation>
    <scope>NUCLEOTIDE SEQUENCE [LARGE SCALE GENOMIC DNA]</scope>
</reference>
<dbReference type="EMBL" id="PEXI01000042">
    <property type="protein sequence ID" value="PIU24402.1"/>
    <property type="molecule type" value="Genomic_DNA"/>
</dbReference>
<evidence type="ECO:0000256" key="1">
    <source>
        <dbReference type="SAM" id="Phobius"/>
    </source>
</evidence>
<dbReference type="Proteomes" id="UP000229896">
    <property type="component" value="Unassembled WGS sequence"/>
</dbReference>
<keyword evidence="1" id="KW-0472">Membrane</keyword>
<dbReference type="AlphaFoldDB" id="A0A2M6YCI1"/>
<sequence length="76" mass="8649">MPDDKLTEEITKLEKATRRANNLGWMILKGIFYSIGWVFGLALIAVILYYLLPRIGDGNIIGRFIHAMADAIRQNK</sequence>
<protein>
    <submittedName>
        <fullName evidence="2">Uncharacterized protein</fullName>
    </submittedName>
</protein>